<evidence type="ECO:0000313" key="5">
    <source>
        <dbReference type="Proteomes" id="UP000598775"/>
    </source>
</evidence>
<dbReference type="AlphaFoldDB" id="A0A917B4D7"/>
<evidence type="ECO:0000259" key="3">
    <source>
        <dbReference type="Pfam" id="PF12680"/>
    </source>
</evidence>
<reference evidence="4 5" key="1">
    <citation type="journal article" date="2014" name="Int. J. Syst. Evol. Microbiol.">
        <title>Complete genome sequence of Corynebacterium casei LMG S-19264T (=DSM 44701T), isolated from a smear-ripened cheese.</title>
        <authorList>
            <consortium name="US DOE Joint Genome Institute (JGI-PGF)"/>
            <person name="Walter F."/>
            <person name="Albersmeier A."/>
            <person name="Kalinowski J."/>
            <person name="Ruckert C."/>
        </authorList>
    </citation>
    <scope>NUCLEOTIDE SEQUENCE [LARGE SCALE GENOMIC DNA]</scope>
    <source>
        <strain evidence="4 5">CGMCC 1.12976</strain>
    </source>
</reference>
<dbReference type="NCBIfam" id="NF004829">
    <property type="entry name" value="PRK06183.1-3"/>
    <property type="match status" value="1"/>
</dbReference>
<evidence type="ECO:0000256" key="1">
    <source>
        <dbReference type="ARBA" id="ARBA00023002"/>
    </source>
</evidence>
<name>A0A917B4D7_9MICO</name>
<evidence type="ECO:0008006" key="6">
    <source>
        <dbReference type="Google" id="ProtNLM"/>
    </source>
</evidence>
<dbReference type="Gene3D" id="3.10.450.50">
    <property type="match status" value="2"/>
</dbReference>
<evidence type="ECO:0000313" key="4">
    <source>
        <dbReference type="EMBL" id="GGF22759.1"/>
    </source>
</evidence>
<dbReference type="InterPro" id="IPR002938">
    <property type="entry name" value="FAD-bd"/>
</dbReference>
<dbReference type="GO" id="GO:0019622">
    <property type="term" value="P:3-(3-hydroxy)phenylpropionate catabolic process"/>
    <property type="evidence" value="ECO:0007669"/>
    <property type="project" value="TreeGrafter"/>
</dbReference>
<dbReference type="Gene3D" id="3.50.50.60">
    <property type="entry name" value="FAD/NAD(P)-binding domain"/>
    <property type="match status" value="1"/>
</dbReference>
<dbReference type="EMBL" id="BMGP01000002">
    <property type="protein sequence ID" value="GGF22759.1"/>
    <property type="molecule type" value="Genomic_DNA"/>
</dbReference>
<gene>
    <name evidence="4" type="ORF">GCM10011399_15500</name>
</gene>
<accession>A0A917B4D7</accession>
<dbReference type="Proteomes" id="UP000598775">
    <property type="component" value="Unassembled WGS sequence"/>
</dbReference>
<sequence length="846" mass="92905">MSPTTSKPEESALPKSISCDVAIVGYGPVGMVLSGLLAQRGFNVIVVERHHTLYPLARAGHYDGETMRTFQALGVADAVEIAAQPMLLWNLVTADMEVLATIHLGEGGAGWKESYLSYQPEIEKILDARARELGVTVYNGVEALQIDQSADRATVTCRPVDDENAELTVIDAAFVIGADGANSFVRESLGIERAQLGFAPMDSLVIDFKLNDSDRELDRLPEVLQVLDPERPQLAGRWEGRNYSRFEFILHEGEDAEEFAAIENCWKLLEMWDLSPADGEIERGIVYRFEATLAPEWRDGRILLAGDAAHTMPPTMGQGLCSGIRDAINLVWKLDAVLRDQAEVSFLDTVHSERSAHVQHLIEMCVGLGEMWNTRDLESAHRRDEMLRMGNVPPAPAFPRLGAGIVAAETDHSLIVDGRPAPQGRVAFGGQADRLDEFASGWQIVSRHALPDGLFSAGQQSVLDELEFGFSHVSRGPGPDYYIDVDGEYELWFRKHGVRAFIQRPDKYVFGAVAELTDLPALVDALGSSLEDAGWKFAFEREAVDSDDISVVGSARIPYPETVDFSHASDAAEQLFTSFFSAKTRRKINETHVHFHPDQVYYADATLGWHWDTNEELRGVWKQYMPFWKSTAKSYPVQVAGDTTTGAAVVVTDTPELFGGEIRAIAIIDFADEKITRWIDYWDGRGFGSDAVSKMRTPAENFPDTVGEDTVDDRHAPEMAKAVDALMRAIASGDAAQLDKILAYDATFEDFALRTQLRGSAAIARYIKRASGRLPYQGADVIHIVGNAQGGGFEWMPATPAAPRGAAIVTLNETGKVTSLGITYDGAALDDDQIITLSGLAVEPRR</sequence>
<dbReference type="PANTHER" id="PTHR43476">
    <property type="entry name" value="3-(3-HYDROXY-PHENYL)PROPIONATE/3-HYDROXYCINNAMIC ACID HYDROXYLASE"/>
    <property type="match status" value="1"/>
</dbReference>
<dbReference type="InterPro" id="IPR037401">
    <property type="entry name" value="SnoaL-like"/>
</dbReference>
<dbReference type="GO" id="GO:0008688">
    <property type="term" value="F:3-(3-hydroxyphenyl)propionate hydroxylase activity"/>
    <property type="evidence" value="ECO:0007669"/>
    <property type="project" value="TreeGrafter"/>
</dbReference>
<organism evidence="4 5">
    <name type="scientific">Subtercola lobariae</name>
    <dbReference type="NCBI Taxonomy" id="1588641"/>
    <lineage>
        <taxon>Bacteria</taxon>
        <taxon>Bacillati</taxon>
        <taxon>Actinomycetota</taxon>
        <taxon>Actinomycetes</taxon>
        <taxon>Micrococcales</taxon>
        <taxon>Microbacteriaceae</taxon>
        <taxon>Subtercola</taxon>
    </lineage>
</organism>
<dbReference type="InterPro" id="IPR032710">
    <property type="entry name" value="NTF2-like_dom_sf"/>
</dbReference>
<dbReference type="RefSeq" id="WP_188676160.1">
    <property type="nucleotide sequence ID" value="NZ_BMGP01000002.1"/>
</dbReference>
<feature type="domain" description="SnoaL-like" evidence="3">
    <location>
        <begin position="723"/>
        <end position="818"/>
    </location>
</feature>
<feature type="domain" description="FAD-binding" evidence="2">
    <location>
        <begin position="19"/>
        <end position="363"/>
    </location>
</feature>
<dbReference type="InterPro" id="IPR036188">
    <property type="entry name" value="FAD/NAD-bd_sf"/>
</dbReference>
<dbReference type="PRINTS" id="PR00420">
    <property type="entry name" value="RNGMNOXGNASE"/>
</dbReference>
<keyword evidence="5" id="KW-1185">Reference proteome</keyword>
<dbReference type="GO" id="GO:0071949">
    <property type="term" value="F:FAD binding"/>
    <property type="evidence" value="ECO:0007669"/>
    <property type="project" value="InterPro"/>
</dbReference>
<protein>
    <recommendedName>
        <fullName evidence="6">Bifunctional 3-(3-hydroxy-phenyl)propionate/3-hydroxycinnamic acid hydroxylase</fullName>
    </recommendedName>
</protein>
<dbReference type="PANTHER" id="PTHR43476:SF3">
    <property type="entry name" value="FAD-BINDING MONOOXYGENASE"/>
    <property type="match status" value="1"/>
</dbReference>
<dbReference type="Pfam" id="PF12680">
    <property type="entry name" value="SnoaL_2"/>
    <property type="match status" value="1"/>
</dbReference>
<dbReference type="InterPro" id="IPR050631">
    <property type="entry name" value="PheA/TfdB_FAD_monoxygenase"/>
</dbReference>
<dbReference type="Gene3D" id="3.30.9.10">
    <property type="entry name" value="D-Amino Acid Oxidase, subunit A, domain 2"/>
    <property type="match status" value="1"/>
</dbReference>
<proteinExistence type="predicted"/>
<keyword evidence="1" id="KW-0560">Oxidoreductase</keyword>
<dbReference type="Pfam" id="PF01494">
    <property type="entry name" value="FAD_binding_3"/>
    <property type="match status" value="1"/>
</dbReference>
<evidence type="ECO:0000259" key="2">
    <source>
        <dbReference type="Pfam" id="PF01494"/>
    </source>
</evidence>
<dbReference type="SUPFAM" id="SSF54427">
    <property type="entry name" value="NTF2-like"/>
    <property type="match status" value="2"/>
</dbReference>
<comment type="caution">
    <text evidence="4">The sequence shown here is derived from an EMBL/GenBank/DDBJ whole genome shotgun (WGS) entry which is preliminary data.</text>
</comment>
<dbReference type="SUPFAM" id="SSF51905">
    <property type="entry name" value="FAD/NAD(P)-binding domain"/>
    <property type="match status" value="1"/>
</dbReference>